<protein>
    <submittedName>
        <fullName evidence="3">RNase H type-1 domain-containing protein</fullName>
    </submittedName>
</protein>
<evidence type="ECO:0000256" key="1">
    <source>
        <dbReference type="SAM" id="Coils"/>
    </source>
</evidence>
<evidence type="ECO:0000313" key="4">
    <source>
        <dbReference type="Proteomes" id="UP001152797"/>
    </source>
</evidence>
<dbReference type="AlphaFoldDB" id="A0A9P1G9P7"/>
<keyword evidence="4" id="KW-1185">Reference proteome</keyword>
<reference evidence="3 4" key="2">
    <citation type="submission" date="2024-05" db="EMBL/GenBank/DDBJ databases">
        <authorList>
            <person name="Chen Y."/>
            <person name="Shah S."/>
            <person name="Dougan E. K."/>
            <person name="Thang M."/>
            <person name="Chan C."/>
        </authorList>
    </citation>
    <scope>NUCLEOTIDE SEQUENCE [LARGE SCALE GENOMIC DNA]</scope>
</reference>
<dbReference type="EMBL" id="CAMXCT020003603">
    <property type="protein sequence ID" value="CAL1158709.1"/>
    <property type="molecule type" value="Genomic_DNA"/>
</dbReference>
<proteinExistence type="predicted"/>
<dbReference type="EMBL" id="CAMXCT030003603">
    <property type="protein sequence ID" value="CAL4792646.1"/>
    <property type="molecule type" value="Genomic_DNA"/>
</dbReference>
<dbReference type="Proteomes" id="UP001152797">
    <property type="component" value="Unassembled WGS sequence"/>
</dbReference>
<keyword evidence="1" id="KW-0175">Coiled coil</keyword>
<evidence type="ECO:0000313" key="3">
    <source>
        <dbReference type="EMBL" id="CAL4792646.1"/>
    </source>
</evidence>
<sequence length="805" mass="89685">MVFPEFPVQLFPKPIWEDQTADWANGKMRSFLPQDIRRAASKLGQIGDATARQRHAVDALCSFGSTSLASPTVVACVPHLWRMTVWNRIASWWGIQKPWRFLVNGRTANPERPLSDFVQVDDSGFGEIVVHLMMGLRGGGPVKLVTNDQVAMSENFRDLAHMEESNIEGALSFALKVLVDPQHGAKRCDIPNFLELEGSTHGLVNPDLALKHYSRCGPEDRTIAVLTFTGALRGGGFEKDPASVHELNVQQKNGLAKFLLSQGADLKESLHFIDSIVRNAGASAVSSVLGQKQIQRKWEGLSQLALALHVPMPQIAERLQKAKKKAQQKFQSVSRSLPANLPIESIVIQNDFFRNQDDTSCQQIQKISPNVSGVIVMRFAEARQWIESYATLSQDELAILIIGVCGQDGSDLCRKIQVPVCVHGEPFILKACLHQLGGKNVKLGSEDDEHVIPTNDTHVVCFTAVKDDMPKEDWDNVVAAPVKHMMRRLGDDLSDVTFIAPPWGRSFQKQAKQVAPDAATTIQFHARIRKSDLRVVLRASGNGGVFTCPKTENKKISGDYMVVWTKLTEVELAVKMSQCENHFGLVRSFKGDAATKGIRFSRRDFPAAFAKLRPNDSMPSMISSNFFFRVEPTPVGTTNDQVLEWINMHEWKAKPVRPISATTWLCVAEKKFEEVFPLWNGEPVLIRWVQDKREHQPVVLAGNVQKNLPNGLIDTPKTTNQEGDVLQSDPWSNWIKLNGTTGIAQPGAAGRNAIQPTAAQPPRRLEAPIEDKFQRQEEQIQLVRESAEKEILALREDMSKLEKNG</sequence>
<evidence type="ECO:0000313" key="2">
    <source>
        <dbReference type="EMBL" id="CAI4005334.1"/>
    </source>
</evidence>
<dbReference type="EMBL" id="CAMXCT010003603">
    <property type="protein sequence ID" value="CAI4005334.1"/>
    <property type="molecule type" value="Genomic_DNA"/>
</dbReference>
<dbReference type="OrthoDB" id="419654at2759"/>
<feature type="coiled-coil region" evidence="1">
    <location>
        <begin position="777"/>
        <end position="804"/>
    </location>
</feature>
<organism evidence="2">
    <name type="scientific">Cladocopium goreaui</name>
    <dbReference type="NCBI Taxonomy" id="2562237"/>
    <lineage>
        <taxon>Eukaryota</taxon>
        <taxon>Sar</taxon>
        <taxon>Alveolata</taxon>
        <taxon>Dinophyceae</taxon>
        <taxon>Suessiales</taxon>
        <taxon>Symbiodiniaceae</taxon>
        <taxon>Cladocopium</taxon>
    </lineage>
</organism>
<name>A0A9P1G9P7_9DINO</name>
<comment type="caution">
    <text evidence="2">The sequence shown here is derived from an EMBL/GenBank/DDBJ whole genome shotgun (WGS) entry which is preliminary data.</text>
</comment>
<gene>
    <name evidence="2" type="ORF">C1SCF055_LOCUS31068</name>
</gene>
<reference evidence="2" key="1">
    <citation type="submission" date="2022-10" db="EMBL/GenBank/DDBJ databases">
        <authorList>
            <person name="Chen Y."/>
            <person name="Dougan E. K."/>
            <person name="Chan C."/>
            <person name="Rhodes N."/>
            <person name="Thang M."/>
        </authorList>
    </citation>
    <scope>NUCLEOTIDE SEQUENCE</scope>
</reference>
<accession>A0A9P1G9P7</accession>